<feature type="compositionally biased region" description="Basic and acidic residues" evidence="1">
    <location>
        <begin position="314"/>
        <end position="340"/>
    </location>
</feature>
<feature type="compositionally biased region" description="Basic and acidic residues" evidence="1">
    <location>
        <begin position="481"/>
        <end position="496"/>
    </location>
</feature>
<feature type="compositionally biased region" description="Polar residues" evidence="1">
    <location>
        <begin position="789"/>
        <end position="805"/>
    </location>
</feature>
<keyword evidence="3" id="KW-1185">Reference proteome</keyword>
<proteinExistence type="predicted"/>
<evidence type="ECO:0000313" key="3">
    <source>
        <dbReference type="Proteomes" id="UP000310158"/>
    </source>
</evidence>
<dbReference type="AlphaFoldDB" id="A0A4S4M0M1"/>
<dbReference type="Proteomes" id="UP000310158">
    <property type="component" value="Unassembled WGS sequence"/>
</dbReference>
<feature type="compositionally biased region" description="Basic and acidic residues" evidence="1">
    <location>
        <begin position="124"/>
        <end position="137"/>
    </location>
</feature>
<feature type="compositionally biased region" description="Basic and acidic residues" evidence="1">
    <location>
        <begin position="687"/>
        <end position="697"/>
    </location>
</feature>
<feature type="compositionally biased region" description="Basic and acidic residues" evidence="1">
    <location>
        <begin position="376"/>
        <end position="392"/>
    </location>
</feature>
<feature type="compositionally biased region" description="Polar residues" evidence="1">
    <location>
        <begin position="100"/>
        <end position="113"/>
    </location>
</feature>
<evidence type="ECO:0000256" key="1">
    <source>
        <dbReference type="SAM" id="MobiDB-lite"/>
    </source>
</evidence>
<gene>
    <name evidence="2" type="ORF">EW146_g3058</name>
</gene>
<feature type="compositionally biased region" description="Low complexity" evidence="1">
    <location>
        <begin position="989"/>
        <end position="1008"/>
    </location>
</feature>
<feature type="compositionally biased region" description="Low complexity" evidence="1">
    <location>
        <begin position="419"/>
        <end position="435"/>
    </location>
</feature>
<feature type="compositionally biased region" description="Low complexity" evidence="1">
    <location>
        <begin position="166"/>
        <end position="209"/>
    </location>
</feature>
<feature type="region of interest" description="Disordered" evidence="1">
    <location>
        <begin position="881"/>
        <end position="1054"/>
    </location>
</feature>
<feature type="compositionally biased region" description="Low complexity" evidence="1">
    <location>
        <begin position="448"/>
        <end position="466"/>
    </location>
</feature>
<feature type="region of interest" description="Disordered" evidence="1">
    <location>
        <begin position="669"/>
        <end position="703"/>
    </location>
</feature>
<feature type="compositionally biased region" description="Polar residues" evidence="1">
    <location>
        <begin position="74"/>
        <end position="86"/>
    </location>
</feature>
<comment type="caution">
    <text evidence="2">The sequence shown here is derived from an EMBL/GenBank/DDBJ whole genome shotgun (WGS) entry which is preliminary data.</text>
</comment>
<organism evidence="2 3">
    <name type="scientific">Bondarzewia mesenterica</name>
    <dbReference type="NCBI Taxonomy" id="1095465"/>
    <lineage>
        <taxon>Eukaryota</taxon>
        <taxon>Fungi</taxon>
        <taxon>Dikarya</taxon>
        <taxon>Basidiomycota</taxon>
        <taxon>Agaricomycotina</taxon>
        <taxon>Agaricomycetes</taxon>
        <taxon>Russulales</taxon>
        <taxon>Bondarzewiaceae</taxon>
        <taxon>Bondarzewia</taxon>
    </lineage>
</organism>
<dbReference type="EMBL" id="SGPL01000095">
    <property type="protein sequence ID" value="THH17848.1"/>
    <property type="molecule type" value="Genomic_DNA"/>
</dbReference>
<feature type="region of interest" description="Disordered" evidence="1">
    <location>
        <begin position="715"/>
        <end position="748"/>
    </location>
</feature>
<feature type="compositionally biased region" description="Polar residues" evidence="1">
    <location>
        <begin position="219"/>
        <end position="229"/>
    </location>
</feature>
<feature type="compositionally biased region" description="Basic and acidic residues" evidence="1">
    <location>
        <begin position="49"/>
        <end position="63"/>
    </location>
</feature>
<evidence type="ECO:0000313" key="2">
    <source>
        <dbReference type="EMBL" id="THH17848.1"/>
    </source>
</evidence>
<name>A0A4S4M0M1_9AGAM</name>
<feature type="compositionally biased region" description="Polar residues" evidence="1">
    <location>
        <begin position="243"/>
        <end position="260"/>
    </location>
</feature>
<protein>
    <submittedName>
        <fullName evidence="2">Uncharacterized protein</fullName>
    </submittedName>
</protein>
<accession>A0A4S4M0M1</accession>
<feature type="region of interest" description="Disordered" evidence="1">
    <location>
        <begin position="23"/>
        <end position="543"/>
    </location>
</feature>
<dbReference type="OrthoDB" id="3364707at2759"/>
<sequence>MAFFSAPEQEILTHRLARNSSVDRLHNRYAKPSTSVTLHAPTKSAHAKHSSDGHDDDRADRHHTNTARAPTAPSPRSMQSGVTQVLGSLEPIHSDGSMPSAASISNKPSTPGTSKRKPPPSMTQDERSPETSTERYRYPPVSTSAPPPQGHTNATPFPSKPNEFGQMPLVQSPSSMSSSPLSSSVRTTPFSSASSSRSGSTSDSGSKQRSVPRIPEHPSPSTTHSQTLLSPLDARQHMPSSPARMTSGNTSDGGTNSDRASSPLVASHLDVKRLLSKPAAPSRPSTISIPSDADTVPGSLAWMRSSTLPPLRDSASRSRSGDNVDSRQVVSREVRHEKSRSAGNPTHPHHGSLAVTLSGGAEQSKPLHSSSSRDLSIIKDAHNSLYAKDRPRNILHKRSFKGLMSPASPVTPAMPALSPRPGSSAPSTPRPATSPLANPDRSQHAALSIPKPKSSSHSSPQRSPSPKLTPAGAIVQAYKEQGVRREKLEAHAHGQESRSSQEAQGEHRHNKPASPPPFQSYGQSAGMGAEAAGEEQSKGPYYTVFGSTSGRVVALGSAEDIAWNEDNVRAMSTITTRASVSAGTTPIKQSLSRKVSLRFRKIRADSPQRTTVVVAGEGSRPSLQERRSATLPRERRKSLRLSIDDYVDVQVPELTTSYSARSMVSNRVIDAKEDGSPASSVRSRQAKGKEREKKEDDSPPAGKLWRLMKRISTGGLRDRYNSAGSSPPPVPALPKDMKPHPTSRTTFELHTPTPYRREFGAMDRFLESRASLSGMRPSTAPHHVVGMPGSTTPTKRPSTAQSKVGSGSAGRPSTTTRSSSPQSTSDKASSKFFRVHSARSSSSSYGEELPPLPKMGQHIIPPNELQRWDRDEDSLVQARVPLSAPNPVDSFGDAKPSLPYPRRRALANLPPSPDIPTFSTTEPVNYFPTHRSTSSRQDERPSLSIVPPASQPLPRAEFGLESSASATPFPPPRPTRSARRPHTANSILSTPTPSTSTTTTSTSTTSSPNTPPLTYISEFNGPEFDVGCRNRDSTGGHSTASTAKARPQSPPASATVTNLTFRELDSSPRQAWTEQEKARKWDDLLERSARAGGTLHLGDSGLASDNIRFSTYSEI</sequence>
<feature type="compositionally biased region" description="Low complexity" evidence="1">
    <location>
        <begin position="809"/>
        <end position="825"/>
    </location>
</feature>
<reference evidence="2 3" key="1">
    <citation type="submission" date="2019-02" db="EMBL/GenBank/DDBJ databases">
        <title>Genome sequencing of the rare red list fungi Bondarzewia mesenterica.</title>
        <authorList>
            <person name="Buettner E."/>
            <person name="Kellner H."/>
        </authorList>
    </citation>
    <scope>NUCLEOTIDE SEQUENCE [LARGE SCALE GENOMIC DNA]</scope>
    <source>
        <strain evidence="2 3">DSM 108281</strain>
    </source>
</reference>
<feature type="region of interest" description="Disordered" evidence="1">
    <location>
        <begin position="772"/>
        <end position="859"/>
    </location>
</feature>